<evidence type="ECO:0000313" key="2">
    <source>
        <dbReference type="EMBL" id="MEM5535699.1"/>
    </source>
</evidence>
<keyword evidence="3" id="KW-1185">Reference proteome</keyword>
<sequence length="154" mass="16969">MLKDIELDWILLLAILLVFAGVGLVQKAKSREKTATDNPQTHPKMSAHSCGAVTRADVDHLLQTLAIQMKATSEYTWAQGDPDAKSDDIDRSTCCSIIESIDLENTPTRNVWRAEIIQRLSNFQQAKRDAGKPGVGVVGSMMAHVNTFFDDTDP</sequence>
<evidence type="ECO:0000313" key="3">
    <source>
        <dbReference type="Proteomes" id="UP001449225"/>
    </source>
</evidence>
<dbReference type="RefSeq" id="WP_342853883.1">
    <property type="nucleotide sequence ID" value="NZ_JBBMRA010000003.1"/>
</dbReference>
<keyword evidence="1" id="KW-0472">Membrane</keyword>
<gene>
    <name evidence="2" type="ORF">WNY58_04760</name>
</gene>
<reference evidence="2 3" key="1">
    <citation type="submission" date="2024-03" db="EMBL/GenBank/DDBJ databases">
        <title>Community enrichment and isolation of bacterial strains for fucoidan degradation.</title>
        <authorList>
            <person name="Sichert A."/>
        </authorList>
    </citation>
    <scope>NUCLEOTIDE SEQUENCE [LARGE SCALE GENOMIC DNA]</scope>
    <source>
        <strain evidence="2 3">AS76</strain>
    </source>
</reference>
<organism evidence="2 3">
    <name type="scientific">Neptuniibacter pectenicola</name>
    <dbReference type="NCBI Taxonomy" id="1806669"/>
    <lineage>
        <taxon>Bacteria</taxon>
        <taxon>Pseudomonadati</taxon>
        <taxon>Pseudomonadota</taxon>
        <taxon>Gammaproteobacteria</taxon>
        <taxon>Oceanospirillales</taxon>
        <taxon>Oceanospirillaceae</taxon>
        <taxon>Neptuniibacter</taxon>
    </lineage>
</organism>
<keyword evidence="1" id="KW-1133">Transmembrane helix</keyword>
<evidence type="ECO:0000256" key="1">
    <source>
        <dbReference type="SAM" id="Phobius"/>
    </source>
</evidence>
<proteinExistence type="predicted"/>
<dbReference type="Proteomes" id="UP001449225">
    <property type="component" value="Unassembled WGS sequence"/>
</dbReference>
<keyword evidence="1" id="KW-0812">Transmembrane</keyword>
<dbReference type="EMBL" id="JBBMRA010000003">
    <property type="protein sequence ID" value="MEM5535699.1"/>
    <property type="molecule type" value="Genomic_DNA"/>
</dbReference>
<accession>A0ABU9TR49</accession>
<feature type="transmembrane region" description="Helical" evidence="1">
    <location>
        <begin position="6"/>
        <end position="25"/>
    </location>
</feature>
<protein>
    <submittedName>
        <fullName evidence="2">Uncharacterized protein</fullName>
    </submittedName>
</protein>
<comment type="caution">
    <text evidence="2">The sequence shown here is derived from an EMBL/GenBank/DDBJ whole genome shotgun (WGS) entry which is preliminary data.</text>
</comment>
<name>A0ABU9TR49_9GAMM</name>